<sequence length="200" mass="23058">MNVENLIMEYQETKSDAVFTQIYETLAVKFLKEGDYRQAVARSIGADEHELQEIFDDCVMYTVGNYDGSRSFEAYFKWKFRNMRANFLRDKNTDRQVHLNAIHLDDDENTTLELVDAANVEQEVVKTTEADQRQLIDSLTKDIDATTTAIVEALPRYASVNALGKALGMHHEVVKRSLKKLAKNYDVNKFGDYRQYLQAI</sequence>
<accession>A0ABX8FG31</accession>
<dbReference type="Proteomes" id="UP000679247">
    <property type="component" value="Chromosome"/>
</dbReference>
<dbReference type="RefSeq" id="WP_214478314.1">
    <property type="nucleotide sequence ID" value="NZ_CP071709.1"/>
</dbReference>
<reference evidence="1 2" key="1">
    <citation type="submission" date="2021-03" db="EMBL/GenBank/DDBJ databases">
        <title>The first data on the complete genome of the tetrodotoxin-producing bacterium.</title>
        <authorList>
            <person name="Melnikova D.I."/>
            <person name="Nijland R."/>
            <person name="Magarlamov T.Y."/>
        </authorList>
    </citation>
    <scope>NUCLEOTIDE SEQUENCE [LARGE SCALE GENOMIC DNA]</scope>
    <source>
        <strain evidence="1 2">1839</strain>
    </source>
</reference>
<name>A0ABX8FG31_9BACI</name>
<gene>
    <name evidence="1" type="ORF">J1899_07875</name>
</gene>
<protein>
    <submittedName>
        <fullName evidence="1">Sigma-70 family RNA polymerase sigma factor</fullName>
    </submittedName>
</protein>
<keyword evidence="2" id="KW-1185">Reference proteome</keyword>
<evidence type="ECO:0000313" key="2">
    <source>
        <dbReference type="Proteomes" id="UP000679247"/>
    </source>
</evidence>
<organism evidence="1 2">
    <name type="scientific">Cytobacillus gottheilii</name>
    <dbReference type="NCBI Taxonomy" id="859144"/>
    <lineage>
        <taxon>Bacteria</taxon>
        <taxon>Bacillati</taxon>
        <taxon>Bacillota</taxon>
        <taxon>Bacilli</taxon>
        <taxon>Bacillales</taxon>
        <taxon>Bacillaceae</taxon>
        <taxon>Cytobacillus</taxon>
    </lineage>
</organism>
<evidence type="ECO:0000313" key="1">
    <source>
        <dbReference type="EMBL" id="QVY62950.1"/>
    </source>
</evidence>
<dbReference type="EMBL" id="CP071709">
    <property type="protein sequence ID" value="QVY62950.1"/>
    <property type="molecule type" value="Genomic_DNA"/>
</dbReference>
<proteinExistence type="predicted"/>